<keyword evidence="4" id="KW-0479">Metal-binding</keyword>
<dbReference type="AlphaFoldDB" id="A0A0G0MRR1"/>
<reference evidence="5 6" key="1">
    <citation type="journal article" date="2015" name="Nature">
        <title>rRNA introns, odd ribosomes, and small enigmatic genomes across a large radiation of phyla.</title>
        <authorList>
            <person name="Brown C.T."/>
            <person name="Hug L.A."/>
            <person name="Thomas B.C."/>
            <person name="Sharon I."/>
            <person name="Castelle C.J."/>
            <person name="Singh A."/>
            <person name="Wilkins M.J."/>
            <person name="Williams K.H."/>
            <person name="Banfield J.F."/>
        </authorList>
    </citation>
    <scope>NUCLEOTIDE SEQUENCE [LARGE SCALE GENOMIC DNA]</scope>
</reference>
<proteinExistence type="inferred from homology"/>
<dbReference type="InterPro" id="IPR023214">
    <property type="entry name" value="HAD_sf"/>
</dbReference>
<dbReference type="SUPFAM" id="SSF56784">
    <property type="entry name" value="HAD-like"/>
    <property type="match status" value="1"/>
</dbReference>
<evidence type="ECO:0000313" key="6">
    <source>
        <dbReference type="Proteomes" id="UP000034324"/>
    </source>
</evidence>
<evidence type="ECO:0000256" key="2">
    <source>
        <dbReference type="ARBA" id="ARBA00008770"/>
    </source>
</evidence>
<dbReference type="GO" id="GO:0005992">
    <property type="term" value="P:trehalose biosynthetic process"/>
    <property type="evidence" value="ECO:0007669"/>
    <property type="project" value="UniProtKB-UniPathway"/>
</dbReference>
<dbReference type="InterPro" id="IPR044651">
    <property type="entry name" value="OTSB-like"/>
</dbReference>
<protein>
    <recommendedName>
        <fullName evidence="4">Trehalose 6-phosphate phosphatase</fullName>
        <ecNumber evidence="4">3.1.3.12</ecNumber>
    </recommendedName>
</protein>
<dbReference type="Gene3D" id="3.30.70.1020">
    <property type="entry name" value="Trehalose-6-phosphate phosphatase related protein, domain 2"/>
    <property type="match status" value="1"/>
</dbReference>
<comment type="caution">
    <text evidence="5">The sequence shown here is derived from an EMBL/GenBank/DDBJ whole genome shotgun (WGS) entry which is preliminary data.</text>
</comment>
<comment type="cofactor">
    <cofactor evidence="4">
        <name>Mg(2+)</name>
        <dbReference type="ChEBI" id="CHEBI:18420"/>
    </cofactor>
</comment>
<sequence>MKYLWDEITDIKKFLGVYDKIVLLLDFDGTLTPIVKPPNRAELSKSMRNLLIKLSKKQGFYLAILSGRTLKDIKKKIGLPNIIYGGNHGLEGEIFGKKYLFPVPDKALRALEKIQEQLNQVTGRFKGTFIQNKSLTLSFHYRLAKKQQVPEIKLLVNQMLKPYISKRLIAIIRGKKVIEITPNVNWNKGHFAALIVKKITDRIKTPPLAIVIGDDTTDEKAFQKLKKQITITVGKKYHSKAKYYIKNTKEVIKFLKLLNTINEKYFAKLRRLKNIVHKKDFQNPDFLEFWKGLIRDSTGRWLAYYYKGVKYFKYGKQSKPDLNDKLQLALIKSSIKHEQAFLSGLNNGGFKNLKQWLIKLHRKQSYFGTKGQILLKGRISQGEHSKMVIGSVLSLAQKYNDPYINKGAQVVNLPVIDPDGCPMDKWENKQVTHYYPDPKYFDQYLQIMKSKLEQFVLRSDHKVDKKTLEIIASYYQYGINMHMFENVNQSLFANQANAMLKLLGLKPVEHGILDFAAMRLQPKNFLNYFIDEVNYSA</sequence>
<comment type="pathway">
    <text evidence="1 4">Glycan biosynthesis; trehalose biosynthesis.</text>
</comment>
<accession>A0A0G0MRR1</accession>
<dbReference type="InterPro" id="IPR036412">
    <property type="entry name" value="HAD-like_sf"/>
</dbReference>
<dbReference type="PANTHER" id="PTHR43768:SF3">
    <property type="entry name" value="TREHALOSE 6-PHOSPHATE PHOSPHATASE"/>
    <property type="match status" value="1"/>
</dbReference>
<comment type="function">
    <text evidence="4">Removes the phosphate from trehalose 6-phosphate to produce free trehalose.</text>
</comment>
<name>A0A0G0MRR1_9BACT</name>
<dbReference type="InterPro" id="IPR003337">
    <property type="entry name" value="Trehalose_PPase"/>
</dbReference>
<dbReference type="NCBIfam" id="TIGR01484">
    <property type="entry name" value="HAD-SF-IIB"/>
    <property type="match status" value="1"/>
</dbReference>
<evidence type="ECO:0000313" key="5">
    <source>
        <dbReference type="EMBL" id="KKQ76379.1"/>
    </source>
</evidence>
<dbReference type="Pfam" id="PF02358">
    <property type="entry name" value="Trehalose_PPase"/>
    <property type="match status" value="1"/>
</dbReference>
<dbReference type="Gene3D" id="3.40.50.1000">
    <property type="entry name" value="HAD superfamily/HAD-like"/>
    <property type="match status" value="1"/>
</dbReference>
<dbReference type="PANTHER" id="PTHR43768">
    <property type="entry name" value="TREHALOSE 6-PHOSPHATE PHOSPHATASE"/>
    <property type="match status" value="1"/>
</dbReference>
<dbReference type="GO" id="GO:0046872">
    <property type="term" value="F:metal ion binding"/>
    <property type="evidence" value="ECO:0007669"/>
    <property type="project" value="UniProtKB-KW"/>
</dbReference>
<dbReference type="Proteomes" id="UP000034324">
    <property type="component" value="Unassembled WGS sequence"/>
</dbReference>
<dbReference type="NCBIfam" id="TIGR00685">
    <property type="entry name" value="T6PP"/>
    <property type="match status" value="1"/>
</dbReference>
<gene>
    <name evidence="5" type="ORF">US99_C0074G0006</name>
</gene>
<keyword evidence="4" id="KW-0460">Magnesium</keyword>
<evidence type="ECO:0000256" key="3">
    <source>
        <dbReference type="ARBA" id="ARBA00022801"/>
    </source>
</evidence>
<evidence type="ECO:0000256" key="4">
    <source>
        <dbReference type="RuleBase" id="RU361117"/>
    </source>
</evidence>
<dbReference type="GO" id="GO:0004805">
    <property type="term" value="F:trehalose-phosphatase activity"/>
    <property type="evidence" value="ECO:0007669"/>
    <property type="project" value="UniProtKB-EC"/>
</dbReference>
<organism evidence="5 6">
    <name type="scientific">Candidatus Daviesbacteria bacterium GW2011_GWF2_38_6</name>
    <dbReference type="NCBI Taxonomy" id="1618432"/>
    <lineage>
        <taxon>Bacteria</taxon>
        <taxon>Candidatus Daviesiibacteriota</taxon>
    </lineage>
</organism>
<dbReference type="InterPro" id="IPR006379">
    <property type="entry name" value="HAD-SF_hydro_IIB"/>
</dbReference>
<evidence type="ECO:0000256" key="1">
    <source>
        <dbReference type="ARBA" id="ARBA00005199"/>
    </source>
</evidence>
<comment type="catalytic activity">
    <reaction evidence="4">
        <text>alpha,alpha-trehalose 6-phosphate + H2O = alpha,alpha-trehalose + phosphate</text>
        <dbReference type="Rhea" id="RHEA:23420"/>
        <dbReference type="ChEBI" id="CHEBI:15377"/>
        <dbReference type="ChEBI" id="CHEBI:16551"/>
        <dbReference type="ChEBI" id="CHEBI:43474"/>
        <dbReference type="ChEBI" id="CHEBI:58429"/>
        <dbReference type="EC" id="3.1.3.12"/>
    </reaction>
</comment>
<dbReference type="EC" id="3.1.3.12" evidence="4"/>
<comment type="similarity">
    <text evidence="2 4">Belongs to the trehalose phosphatase family.</text>
</comment>
<dbReference type="EMBL" id="LBVC01000074">
    <property type="protein sequence ID" value="KKQ76379.1"/>
    <property type="molecule type" value="Genomic_DNA"/>
</dbReference>
<dbReference type="UniPathway" id="UPA00299"/>
<keyword evidence="3 4" id="KW-0378">Hydrolase</keyword>